<proteinExistence type="inferred from homology"/>
<evidence type="ECO:0000313" key="7">
    <source>
        <dbReference type="Proteomes" id="UP001172673"/>
    </source>
</evidence>
<feature type="transmembrane region" description="Helical" evidence="4">
    <location>
        <begin position="177"/>
        <end position="197"/>
    </location>
</feature>
<dbReference type="PANTHER" id="PTHR11360">
    <property type="entry name" value="MONOCARBOXYLATE TRANSPORTER"/>
    <property type="match status" value="1"/>
</dbReference>
<evidence type="ECO:0000256" key="3">
    <source>
        <dbReference type="SAM" id="MobiDB-lite"/>
    </source>
</evidence>
<feature type="transmembrane region" description="Helical" evidence="4">
    <location>
        <begin position="146"/>
        <end position="165"/>
    </location>
</feature>
<sequence>MENAPKPDAIENRAASNKSESTRHESHLPLDGGRTAWIQVLGSFLINMNVYGLVNSFGDFQHFYETEYLSSYSSSAISWIGTVQGSLALFTGAIAGPIFDFGHFLLVLRVASIMLAQGVFAGFCAGLMEVPSIALISDYFKKRTGLALGVAVSGAPIGGLVYSVVFRSVLGVAGFAWATRAVGFVVFTTLGIAMIIIKPQDSRRRKERRVSLKMEAFRQAPILCIVLVAFFVWCAMLVPYFVTPAFAVSLGMSSTTSSYLIAVLNGAQFFGRVIPAWISDYSGAANMYLAGELLTGLLGLHWITVSTSGGLVEFLIFIGFISGMLASLGPIIVPYVCRNNEWLGTYLGVVYAAAGLGVLIGNPVALATVGRGGRREDFLGAQLWMSLCAFVGAALFLIPRQEAKKTRLLVAEDGSGVRDSSPWQDLKRVTRTGLNWVWRRREVRN</sequence>
<dbReference type="GO" id="GO:0022857">
    <property type="term" value="F:transmembrane transporter activity"/>
    <property type="evidence" value="ECO:0007669"/>
    <property type="project" value="InterPro"/>
</dbReference>
<evidence type="ECO:0000313" key="6">
    <source>
        <dbReference type="EMBL" id="KAJ9606838.1"/>
    </source>
</evidence>
<feature type="transmembrane region" description="Helical" evidence="4">
    <location>
        <begin position="75"/>
        <end position="98"/>
    </location>
</feature>
<name>A0AA38X545_9EURO</name>
<dbReference type="SUPFAM" id="SSF103473">
    <property type="entry name" value="MFS general substrate transporter"/>
    <property type="match status" value="1"/>
</dbReference>
<evidence type="ECO:0000256" key="2">
    <source>
        <dbReference type="ARBA" id="ARBA00006727"/>
    </source>
</evidence>
<dbReference type="InterPro" id="IPR036259">
    <property type="entry name" value="MFS_trans_sf"/>
</dbReference>
<dbReference type="InterPro" id="IPR050327">
    <property type="entry name" value="Proton-linked_MCT"/>
</dbReference>
<feature type="transmembrane region" description="Helical" evidence="4">
    <location>
        <begin position="36"/>
        <end position="54"/>
    </location>
</feature>
<feature type="transmembrane region" description="Helical" evidence="4">
    <location>
        <begin position="315"/>
        <end position="336"/>
    </location>
</feature>
<feature type="transmembrane region" description="Helical" evidence="4">
    <location>
        <begin position="104"/>
        <end position="125"/>
    </location>
</feature>
<feature type="transmembrane region" description="Helical" evidence="4">
    <location>
        <begin position="217"/>
        <end position="238"/>
    </location>
</feature>
<keyword evidence="4" id="KW-1133">Transmembrane helix</keyword>
<organism evidence="6 7">
    <name type="scientific">Cladophialophora chaetospira</name>
    <dbReference type="NCBI Taxonomy" id="386627"/>
    <lineage>
        <taxon>Eukaryota</taxon>
        <taxon>Fungi</taxon>
        <taxon>Dikarya</taxon>
        <taxon>Ascomycota</taxon>
        <taxon>Pezizomycotina</taxon>
        <taxon>Eurotiomycetes</taxon>
        <taxon>Chaetothyriomycetidae</taxon>
        <taxon>Chaetothyriales</taxon>
        <taxon>Herpotrichiellaceae</taxon>
        <taxon>Cladophialophora</taxon>
    </lineage>
</organism>
<keyword evidence="4" id="KW-0472">Membrane</keyword>
<reference evidence="6" key="1">
    <citation type="submission" date="2022-10" db="EMBL/GenBank/DDBJ databases">
        <title>Culturing micro-colonial fungi from biological soil crusts in the Mojave desert and describing Neophaeococcomyces mojavensis, and introducing the new genera and species Taxawa tesnikishii.</title>
        <authorList>
            <person name="Kurbessoian T."/>
            <person name="Stajich J.E."/>
        </authorList>
    </citation>
    <scope>NUCLEOTIDE SEQUENCE</scope>
    <source>
        <strain evidence="6">TK_41</strain>
    </source>
</reference>
<evidence type="ECO:0000256" key="4">
    <source>
        <dbReference type="SAM" id="Phobius"/>
    </source>
</evidence>
<dbReference type="AlphaFoldDB" id="A0AA38X545"/>
<gene>
    <name evidence="6" type="ORF">H2200_008848</name>
</gene>
<dbReference type="GO" id="GO:0016020">
    <property type="term" value="C:membrane"/>
    <property type="evidence" value="ECO:0007669"/>
    <property type="project" value="UniProtKB-SubCell"/>
</dbReference>
<dbReference type="Pfam" id="PF07690">
    <property type="entry name" value="MFS_1"/>
    <property type="match status" value="1"/>
</dbReference>
<dbReference type="Proteomes" id="UP001172673">
    <property type="component" value="Unassembled WGS sequence"/>
</dbReference>
<keyword evidence="4" id="KW-0812">Transmembrane</keyword>
<dbReference type="InterPro" id="IPR011701">
    <property type="entry name" value="MFS"/>
</dbReference>
<comment type="caution">
    <text evidence="6">The sequence shown here is derived from an EMBL/GenBank/DDBJ whole genome shotgun (WGS) entry which is preliminary data.</text>
</comment>
<dbReference type="PROSITE" id="PS50850">
    <property type="entry name" value="MFS"/>
    <property type="match status" value="1"/>
</dbReference>
<accession>A0AA38X545</accession>
<comment type="similarity">
    <text evidence="2">Belongs to the major facilitator superfamily. Monocarboxylate porter (TC 2.A.1.13) family.</text>
</comment>
<keyword evidence="7" id="KW-1185">Reference proteome</keyword>
<comment type="subcellular location">
    <subcellularLocation>
        <location evidence="1">Membrane</location>
        <topology evidence="1">Multi-pass membrane protein</topology>
    </subcellularLocation>
</comment>
<feature type="transmembrane region" description="Helical" evidence="4">
    <location>
        <begin position="343"/>
        <end position="366"/>
    </location>
</feature>
<feature type="transmembrane region" description="Helical" evidence="4">
    <location>
        <begin position="258"/>
        <end position="278"/>
    </location>
</feature>
<protein>
    <recommendedName>
        <fullName evidence="5">Major facilitator superfamily (MFS) profile domain-containing protein</fullName>
    </recommendedName>
</protein>
<dbReference type="EMBL" id="JAPDRK010000013">
    <property type="protein sequence ID" value="KAJ9606838.1"/>
    <property type="molecule type" value="Genomic_DNA"/>
</dbReference>
<feature type="region of interest" description="Disordered" evidence="3">
    <location>
        <begin position="1"/>
        <end position="27"/>
    </location>
</feature>
<feature type="domain" description="Major facilitator superfamily (MFS) profile" evidence="5">
    <location>
        <begin position="221"/>
        <end position="445"/>
    </location>
</feature>
<feature type="transmembrane region" description="Helical" evidence="4">
    <location>
        <begin position="378"/>
        <end position="398"/>
    </location>
</feature>
<evidence type="ECO:0000259" key="5">
    <source>
        <dbReference type="PROSITE" id="PS50850"/>
    </source>
</evidence>
<dbReference type="InterPro" id="IPR020846">
    <property type="entry name" value="MFS_dom"/>
</dbReference>
<evidence type="ECO:0000256" key="1">
    <source>
        <dbReference type="ARBA" id="ARBA00004141"/>
    </source>
</evidence>
<dbReference type="Gene3D" id="1.20.1250.20">
    <property type="entry name" value="MFS general substrate transporter like domains"/>
    <property type="match status" value="1"/>
</dbReference>
<feature type="transmembrane region" description="Helical" evidence="4">
    <location>
        <begin position="285"/>
        <end position="303"/>
    </location>
</feature>
<dbReference type="PANTHER" id="PTHR11360:SF284">
    <property type="entry name" value="EG:103B4.3 PROTEIN-RELATED"/>
    <property type="match status" value="1"/>
</dbReference>